<dbReference type="RefSeq" id="WP_140850205.1">
    <property type="nucleotide sequence ID" value="NZ_RCZC01000002.1"/>
</dbReference>
<reference evidence="1 2" key="1">
    <citation type="journal article" date="2019" name="Environ. Microbiol.">
        <title>Species interactions and distinct microbial communities in high Arctic permafrost affected cryosols are associated with the CH4 and CO2 gas fluxes.</title>
        <authorList>
            <person name="Altshuler I."/>
            <person name="Hamel J."/>
            <person name="Turney S."/>
            <person name="Magnuson E."/>
            <person name="Levesque R."/>
            <person name="Greer C."/>
            <person name="Whyte L.G."/>
        </authorList>
    </citation>
    <scope>NUCLEOTIDE SEQUENCE [LARGE SCALE GENOMIC DNA]</scope>
    <source>
        <strain evidence="1 2">E6.1</strain>
    </source>
</reference>
<dbReference type="OrthoDB" id="369674at2"/>
<dbReference type="CDD" id="cd09176">
    <property type="entry name" value="PLDc_unchar6"/>
    <property type="match status" value="1"/>
</dbReference>
<name>A0A502FZR6_9SPHN</name>
<dbReference type="EMBL" id="RCZC01000002">
    <property type="protein sequence ID" value="TPG55068.1"/>
    <property type="molecule type" value="Genomic_DNA"/>
</dbReference>
<evidence type="ECO:0008006" key="3">
    <source>
        <dbReference type="Google" id="ProtNLM"/>
    </source>
</evidence>
<organism evidence="1 2">
    <name type="scientific">Sphingomonas glacialis</name>
    <dbReference type="NCBI Taxonomy" id="658225"/>
    <lineage>
        <taxon>Bacteria</taxon>
        <taxon>Pseudomonadati</taxon>
        <taxon>Pseudomonadota</taxon>
        <taxon>Alphaproteobacteria</taxon>
        <taxon>Sphingomonadales</taxon>
        <taxon>Sphingomonadaceae</taxon>
        <taxon>Sphingomonas</taxon>
    </lineage>
</organism>
<sequence length="603" mass="64978">MTFGRRDDRVSIFGALRPITGQTVSRAVVTTYSLDLIAMLGLVLALGGDADTEFEASPLGLVKAFDRVRGKLLVLHQLSRVVAPSAHRSVLPLLDTMVRAVASNERRESWHPKTALVRYASDTGVEWRFWIGSRNLTGSTDRDAGLLLVTSKARTARPVPDIAGLAEDLLSDAHLSAAELAELKSARWLAPPGTSVRSILWRRHGQTRRFIDTPLLARADRCCAVSPFIDRGGLAEVLKAGAPDLSLLTTELAGAGCAPVDGVRFRVDAAPEPAAPVSVEQQQDEVVGEFDDPPSTGIHAKLLAVSKGSRTALMLGSANLTGRGLTGPNAEAVAILDITDPALADSLYGFVNGGIDLAAVDVDTTEEKEKERATRELDDLISQFLEVGFSLSYREDGLHLLIGGGEDEALQLARFEVSPFLDLEAWSAIEPGDRSILLIANAPPTSEQTCLVNFRARSLGGPEVCRAWVQTLDVEGVDLERRDRALLARYVGANRFRDWLRSLLDGVDGTGGQRWSDAGLPPGPRDPTGHLAQIFTLETMLAAWARDHKAFESRVAGMMSMLDSFADVFASIPDDQERTAALADVEDVRPFLQAVHDAIGTSS</sequence>
<evidence type="ECO:0000313" key="2">
    <source>
        <dbReference type="Proteomes" id="UP000319931"/>
    </source>
</evidence>
<dbReference type="AlphaFoldDB" id="A0A502FZR6"/>
<dbReference type="Gene3D" id="3.30.870.10">
    <property type="entry name" value="Endonuclease Chain A"/>
    <property type="match status" value="1"/>
</dbReference>
<dbReference type="InterPro" id="IPR059166">
    <property type="entry name" value="PLD-like_cat"/>
</dbReference>
<dbReference type="Proteomes" id="UP000319931">
    <property type="component" value="Unassembled WGS sequence"/>
</dbReference>
<proteinExistence type="predicted"/>
<accession>A0A502FZR6</accession>
<keyword evidence="2" id="KW-1185">Reference proteome</keyword>
<protein>
    <recommendedName>
        <fullName evidence="3">Phospholipase D-like domain-containing protein</fullName>
    </recommendedName>
</protein>
<evidence type="ECO:0000313" key="1">
    <source>
        <dbReference type="EMBL" id="TPG55068.1"/>
    </source>
</evidence>
<comment type="caution">
    <text evidence="1">The sequence shown here is derived from an EMBL/GenBank/DDBJ whole genome shotgun (WGS) entry which is preliminary data.</text>
</comment>
<gene>
    <name evidence="1" type="ORF">EAH76_10880</name>
</gene>